<name>A0A5N6Z7K2_9EURO</name>
<gene>
    <name evidence="1" type="ORF">BDV28DRAFT_134701</name>
</gene>
<dbReference type="OrthoDB" id="4482376at2759"/>
<accession>A0A5N6Z7K2</accession>
<protein>
    <submittedName>
        <fullName evidence="1">Uncharacterized protein</fullName>
    </submittedName>
</protein>
<dbReference type="AlphaFoldDB" id="A0A5N6Z7K2"/>
<dbReference type="EMBL" id="ML739122">
    <property type="protein sequence ID" value="KAE8352659.1"/>
    <property type="molecule type" value="Genomic_DNA"/>
</dbReference>
<reference evidence="2" key="1">
    <citation type="submission" date="2019-04" db="EMBL/GenBank/DDBJ databases">
        <title>Friends and foes A comparative genomics studyof 23 Aspergillus species from section Flavi.</title>
        <authorList>
            <consortium name="DOE Joint Genome Institute"/>
            <person name="Kjaerbolling I."/>
            <person name="Vesth T."/>
            <person name="Frisvad J.C."/>
            <person name="Nybo J.L."/>
            <person name="Theobald S."/>
            <person name="Kildgaard S."/>
            <person name="Isbrandt T."/>
            <person name="Kuo A."/>
            <person name="Sato A."/>
            <person name="Lyhne E.K."/>
            <person name="Kogle M.E."/>
            <person name="Wiebenga A."/>
            <person name="Kun R.S."/>
            <person name="Lubbers R.J."/>
            <person name="Makela M.R."/>
            <person name="Barry K."/>
            <person name="Chovatia M."/>
            <person name="Clum A."/>
            <person name="Daum C."/>
            <person name="Haridas S."/>
            <person name="He G."/>
            <person name="LaButti K."/>
            <person name="Lipzen A."/>
            <person name="Mondo S."/>
            <person name="Riley R."/>
            <person name="Salamov A."/>
            <person name="Simmons B.A."/>
            <person name="Magnuson J.K."/>
            <person name="Henrissat B."/>
            <person name="Mortensen U.H."/>
            <person name="Larsen T.O."/>
            <person name="Devries R.P."/>
            <person name="Grigoriev I.V."/>
            <person name="Machida M."/>
            <person name="Baker S.E."/>
            <person name="Andersen M.R."/>
        </authorList>
    </citation>
    <scope>NUCLEOTIDE SEQUENCE [LARGE SCALE GENOMIC DNA]</scope>
    <source>
        <strain evidence="2">CBS 553.77</strain>
    </source>
</reference>
<evidence type="ECO:0000313" key="2">
    <source>
        <dbReference type="Proteomes" id="UP000327118"/>
    </source>
</evidence>
<dbReference type="Proteomes" id="UP000327118">
    <property type="component" value="Unassembled WGS sequence"/>
</dbReference>
<sequence>MIEKPLKEICPFLPDKRDLASEIGFLKFLVRSTHDCPEYVYGLYYRQPVLAKDPFVLESRVDDDPMKKDFKYRWNCTWKSVHNSDSTGLQSTRST</sequence>
<organism evidence="1 2">
    <name type="scientific">Aspergillus coremiiformis</name>
    <dbReference type="NCBI Taxonomy" id="138285"/>
    <lineage>
        <taxon>Eukaryota</taxon>
        <taxon>Fungi</taxon>
        <taxon>Dikarya</taxon>
        <taxon>Ascomycota</taxon>
        <taxon>Pezizomycotina</taxon>
        <taxon>Eurotiomycetes</taxon>
        <taxon>Eurotiomycetidae</taxon>
        <taxon>Eurotiales</taxon>
        <taxon>Aspergillaceae</taxon>
        <taxon>Aspergillus</taxon>
        <taxon>Aspergillus subgen. Circumdati</taxon>
    </lineage>
</organism>
<evidence type="ECO:0000313" key="1">
    <source>
        <dbReference type="EMBL" id="KAE8352659.1"/>
    </source>
</evidence>
<keyword evidence="2" id="KW-1185">Reference proteome</keyword>
<proteinExistence type="predicted"/>